<evidence type="ECO:0000256" key="3">
    <source>
        <dbReference type="ARBA" id="ARBA00022499"/>
    </source>
</evidence>
<keyword evidence="8" id="KW-0539">Nucleus</keyword>
<dbReference type="AlphaFoldDB" id="A0A671P6F1"/>
<dbReference type="FunFam" id="3.30.70.330:FF:000050">
    <property type="entry name" value="heterogeneous nuclear ribonucleoprotein M isoform X2"/>
    <property type="match status" value="1"/>
</dbReference>
<evidence type="ECO:0000256" key="1">
    <source>
        <dbReference type="ARBA" id="ARBA00004123"/>
    </source>
</evidence>
<dbReference type="InterPro" id="IPR050374">
    <property type="entry name" value="RRT5_SRSF_SR"/>
</dbReference>
<reference evidence="12" key="2">
    <citation type="submission" date="2025-09" db="UniProtKB">
        <authorList>
            <consortium name="Ensembl"/>
        </authorList>
    </citation>
    <scope>IDENTIFICATION</scope>
</reference>
<dbReference type="SUPFAM" id="SSF54928">
    <property type="entry name" value="RNA-binding domain, RBD"/>
    <property type="match status" value="3"/>
</dbReference>
<name>A0A671P6F1_9TELE</name>
<evidence type="ECO:0000256" key="7">
    <source>
        <dbReference type="ARBA" id="ARBA00022884"/>
    </source>
</evidence>
<feature type="domain" description="RRM" evidence="11">
    <location>
        <begin position="412"/>
        <end position="491"/>
    </location>
</feature>
<evidence type="ECO:0000313" key="13">
    <source>
        <dbReference type="Proteomes" id="UP000472260"/>
    </source>
</evidence>
<dbReference type="Ensembl" id="ENSSANT00000056369.1">
    <property type="protein sequence ID" value="ENSSANP00000053015.1"/>
    <property type="gene ID" value="ENSSANG00000026519.1"/>
</dbReference>
<dbReference type="FunFam" id="3.30.70.330:FF:000034">
    <property type="entry name" value="heterogeneous nuclear ribonucleoprotein M isoform X1"/>
    <property type="match status" value="1"/>
</dbReference>
<evidence type="ECO:0000256" key="8">
    <source>
        <dbReference type="ARBA" id="ARBA00023242"/>
    </source>
</evidence>
<evidence type="ECO:0000259" key="11">
    <source>
        <dbReference type="PROSITE" id="PS50102"/>
    </source>
</evidence>
<keyword evidence="3" id="KW-1017">Isopeptide bond</keyword>
<accession>A0A671P6F1</accession>
<feature type="compositionally biased region" description="Polar residues" evidence="10">
    <location>
        <begin position="30"/>
        <end position="40"/>
    </location>
</feature>
<evidence type="ECO:0000256" key="5">
    <source>
        <dbReference type="ARBA" id="ARBA00022737"/>
    </source>
</evidence>
<dbReference type="PROSITE" id="PS50102">
    <property type="entry name" value="RRM"/>
    <property type="match status" value="3"/>
</dbReference>
<evidence type="ECO:0000313" key="12">
    <source>
        <dbReference type="Ensembl" id="ENSSANP00000053015.1"/>
    </source>
</evidence>
<dbReference type="SMART" id="SM00360">
    <property type="entry name" value="RRM"/>
    <property type="match status" value="3"/>
</dbReference>
<keyword evidence="13" id="KW-1185">Reference proteome</keyword>
<dbReference type="GO" id="GO:0003729">
    <property type="term" value="F:mRNA binding"/>
    <property type="evidence" value="ECO:0007669"/>
    <property type="project" value="TreeGrafter"/>
</dbReference>
<feature type="domain" description="RRM" evidence="11">
    <location>
        <begin position="207"/>
        <end position="284"/>
    </location>
</feature>
<dbReference type="InterPro" id="IPR012677">
    <property type="entry name" value="Nucleotide-bd_a/b_plait_sf"/>
</dbReference>
<dbReference type="GO" id="GO:0005634">
    <property type="term" value="C:nucleus"/>
    <property type="evidence" value="ECO:0007669"/>
    <property type="project" value="UniProtKB-SubCell"/>
</dbReference>
<reference evidence="12" key="1">
    <citation type="submission" date="2025-08" db="UniProtKB">
        <authorList>
            <consortium name="Ensembl"/>
        </authorList>
    </citation>
    <scope>IDENTIFICATION</scope>
</reference>
<dbReference type="Proteomes" id="UP000472260">
    <property type="component" value="Unassembled WGS sequence"/>
</dbReference>
<keyword evidence="4" id="KW-0597">Phosphoprotein</keyword>
<gene>
    <name evidence="12" type="primary">LOC107698879</name>
</gene>
<dbReference type="InterPro" id="IPR000504">
    <property type="entry name" value="RRM_dom"/>
</dbReference>
<keyword evidence="7 9" id="KW-0694">RNA-binding</keyword>
<dbReference type="PANTHER" id="PTHR23003:SF15">
    <property type="entry name" value="MYELIN EXPRESSION FACTOR 2"/>
    <property type="match status" value="1"/>
</dbReference>
<organism evidence="12 13">
    <name type="scientific">Sinocyclocheilus anshuiensis</name>
    <dbReference type="NCBI Taxonomy" id="1608454"/>
    <lineage>
        <taxon>Eukaryota</taxon>
        <taxon>Metazoa</taxon>
        <taxon>Chordata</taxon>
        <taxon>Craniata</taxon>
        <taxon>Vertebrata</taxon>
        <taxon>Euteleostomi</taxon>
        <taxon>Actinopterygii</taxon>
        <taxon>Neopterygii</taxon>
        <taxon>Teleostei</taxon>
        <taxon>Ostariophysi</taxon>
        <taxon>Cypriniformes</taxon>
        <taxon>Cyprinidae</taxon>
        <taxon>Cyprininae</taxon>
        <taxon>Sinocyclocheilus</taxon>
    </lineage>
</organism>
<evidence type="ECO:0000256" key="9">
    <source>
        <dbReference type="PROSITE-ProRule" id="PRU00176"/>
    </source>
</evidence>
<evidence type="ECO:0000256" key="2">
    <source>
        <dbReference type="ARBA" id="ARBA00022481"/>
    </source>
</evidence>
<feature type="region of interest" description="Disordered" evidence="10">
    <location>
        <begin position="1"/>
        <end position="77"/>
    </location>
</feature>
<dbReference type="CDD" id="cd12660">
    <property type="entry name" value="RRM2_MYEF2"/>
    <property type="match status" value="1"/>
</dbReference>
<protein>
    <submittedName>
        <fullName evidence="12">Myelin expression factor 2-like</fullName>
    </submittedName>
</protein>
<dbReference type="InterPro" id="IPR035979">
    <property type="entry name" value="RBD_domain_sf"/>
</dbReference>
<dbReference type="FunFam" id="3.30.70.330:FF:000033">
    <property type="entry name" value="heterogeneous nuclear ribonucleoprotein M isoform X1"/>
    <property type="match status" value="1"/>
</dbReference>
<keyword evidence="2" id="KW-0488">Methylation</keyword>
<keyword evidence="5" id="KW-0677">Repeat</keyword>
<sequence length="492" mass="53940">MADAELTLDLTDTKHEETGDSPNDEGEAEPQQTQENTNGVKTDAEDKEPKEKSQKSHRYHPYKECRSGSADQKASQRNRVFISNIPYDMKWQAIKDLMREKVGEVTYVELFKDGEGKSRVSFRDEEFVKKAIEVMSKHDLNGRPLNIKEDPDGEHARRVLQRSDRMYGAGRGQDTAPAGINIPPSIANNPNIPPEIISALQAGRLGTTVFVANLDFKVGWKKLKEVFSMAGTVRRADVKEDKDGKSRGMGTVTFEHSLETVQAISMFNGQMLFDRQMHVKMDDKSLPPDDFRPAEKPPQLPRGLGGVGMGLGPGGQPINANRLSGGGVGSMGPGGAFMFALIIHANISIIQISSVFTDVCADVYRSGMGGMDRDFGRRDMGMNRPFGDSFGGEGYAGMGNAGMGPMGSGLGSSLCVCVFPQLSYDLTWQKLKEKFSYCGQVMYAEIKMENGKSKGCGTVRFDSPESAEKACRMMNGTKINGREVDVRIDRTA</sequence>
<evidence type="ECO:0000256" key="4">
    <source>
        <dbReference type="ARBA" id="ARBA00022553"/>
    </source>
</evidence>
<dbReference type="Gene3D" id="3.30.70.330">
    <property type="match status" value="3"/>
</dbReference>
<comment type="subcellular location">
    <subcellularLocation>
        <location evidence="1">Nucleus</location>
    </subcellularLocation>
</comment>
<dbReference type="PANTHER" id="PTHR23003">
    <property type="entry name" value="RNA RECOGNITION MOTIF RRM DOMAIN CONTAINING PROTEIN"/>
    <property type="match status" value="1"/>
</dbReference>
<proteinExistence type="predicted"/>
<feature type="domain" description="RRM" evidence="11">
    <location>
        <begin position="78"/>
        <end position="152"/>
    </location>
</feature>
<dbReference type="Pfam" id="PF00076">
    <property type="entry name" value="RRM_1"/>
    <property type="match status" value="3"/>
</dbReference>
<dbReference type="GO" id="GO:0005737">
    <property type="term" value="C:cytoplasm"/>
    <property type="evidence" value="ECO:0007669"/>
    <property type="project" value="TreeGrafter"/>
</dbReference>
<evidence type="ECO:0000256" key="6">
    <source>
        <dbReference type="ARBA" id="ARBA00022843"/>
    </source>
</evidence>
<evidence type="ECO:0000256" key="10">
    <source>
        <dbReference type="SAM" id="MobiDB-lite"/>
    </source>
</evidence>
<keyword evidence="6" id="KW-0832">Ubl conjugation</keyword>
<feature type="compositionally biased region" description="Basic and acidic residues" evidence="10">
    <location>
        <begin position="42"/>
        <end position="54"/>
    </location>
</feature>